<dbReference type="OrthoDB" id="8682532at2"/>
<comment type="caution">
    <text evidence="2">The sequence shown here is derived from an EMBL/GenBank/DDBJ whole genome shotgun (WGS) entry which is preliminary data.</text>
</comment>
<dbReference type="Proteomes" id="UP000295382">
    <property type="component" value="Unassembled WGS sequence"/>
</dbReference>
<dbReference type="AlphaFoldDB" id="A0A4R3HSY7"/>
<proteinExistence type="predicted"/>
<evidence type="ECO:0000313" key="3">
    <source>
        <dbReference type="Proteomes" id="UP000295382"/>
    </source>
</evidence>
<sequence>MNPLSPEQVILTSFKDAIAGAYPSRIATRSLKDFAERDHTELKAGIYTVIADGRPEGDVYFQSMNFIVVGQIQLGEKAEGEEVENAELEMAREITNLIQRKFTGPDMKITKVDQSAQLEVPYGWISMHIRVGPYDATEPLTADEVLGNLTDFLTVRADVDIAPHESAAEHQKWAQDTPDYSTSQPDAQLRVNLQE</sequence>
<name>A0A4R3HSY7_PAULE</name>
<dbReference type="EMBL" id="SLZQ01000009">
    <property type="protein sequence ID" value="TCS35794.1"/>
    <property type="molecule type" value="Genomic_DNA"/>
</dbReference>
<protein>
    <submittedName>
        <fullName evidence="2">Uncharacterized protein</fullName>
    </submittedName>
</protein>
<accession>A0A4R3HSY7</accession>
<keyword evidence="3" id="KW-1185">Reference proteome</keyword>
<dbReference type="RefSeq" id="WP_132259474.1">
    <property type="nucleotide sequence ID" value="NZ_SLZQ01000009.1"/>
</dbReference>
<feature type="region of interest" description="Disordered" evidence="1">
    <location>
        <begin position="166"/>
        <end position="186"/>
    </location>
</feature>
<evidence type="ECO:0000256" key="1">
    <source>
        <dbReference type="SAM" id="MobiDB-lite"/>
    </source>
</evidence>
<reference evidence="2 3" key="1">
    <citation type="submission" date="2019-03" db="EMBL/GenBank/DDBJ databases">
        <title>Genomic Encyclopedia of Type Strains, Phase IV (KMG-IV): sequencing the most valuable type-strain genomes for metagenomic binning, comparative biology and taxonomic classification.</title>
        <authorList>
            <person name="Goeker M."/>
        </authorList>
    </citation>
    <scope>NUCLEOTIDE SEQUENCE [LARGE SCALE GENOMIC DNA]</scope>
    <source>
        <strain evidence="2 3">DSM 7445</strain>
    </source>
</reference>
<gene>
    <name evidence="2" type="ORF">EDC30_10993</name>
</gene>
<evidence type="ECO:0000313" key="2">
    <source>
        <dbReference type="EMBL" id="TCS35794.1"/>
    </source>
</evidence>
<organism evidence="2 3">
    <name type="scientific">Paucimonas lemoignei</name>
    <name type="common">Pseudomonas lemoignei</name>
    <dbReference type="NCBI Taxonomy" id="29443"/>
    <lineage>
        <taxon>Bacteria</taxon>
        <taxon>Pseudomonadati</taxon>
        <taxon>Pseudomonadota</taxon>
        <taxon>Betaproteobacteria</taxon>
        <taxon>Burkholderiales</taxon>
        <taxon>Burkholderiaceae</taxon>
        <taxon>Paucimonas</taxon>
    </lineage>
</organism>